<protein>
    <submittedName>
        <fullName evidence="2">Uncharacterized protein</fullName>
    </submittedName>
</protein>
<feature type="transmembrane region" description="Helical" evidence="1">
    <location>
        <begin position="73"/>
        <end position="91"/>
    </location>
</feature>
<dbReference type="EMBL" id="JACHOP010000007">
    <property type="protein sequence ID" value="MBB5757455.1"/>
    <property type="molecule type" value="Genomic_DNA"/>
</dbReference>
<keyword evidence="1" id="KW-0472">Membrane</keyword>
<dbReference type="RefSeq" id="WP_183569033.1">
    <property type="nucleotide sequence ID" value="NZ_JACHOP010000007.1"/>
</dbReference>
<keyword evidence="1" id="KW-0812">Transmembrane</keyword>
<comment type="caution">
    <text evidence="2">The sequence shown here is derived from an EMBL/GenBank/DDBJ whole genome shotgun (WGS) entry which is preliminary data.</text>
</comment>
<gene>
    <name evidence="2" type="ORF">HNR00_002168</name>
</gene>
<sequence length="613" mass="66032">MNRFLKIYLVVTGILAVVGPVVALFLSVLSLLFPPLRLLAWGLGTAPVLFLYGAVFAAGWFPTRSRLGAPGAFVVGGAAAACLAGVTPLLVNEGLETWTARVRAEDKLPSDPVPISGVLRIERDGSAYGPGSHPERLACDTFCAAALFTPGVEAVVVALADDARPREMSRRDDHTAAYRLQRGECSKPLLPRSGADFDLREWPDTTALHTSHLLALADGRCLVFDDTIPAADWTLRLDRRTLWGGDRTRPSDPPNKLVAGVGPFDPLGTITRTRLSLDGRGARVLQQTRVDTQPLAVPLFAAAVGGFFNFQFGWYRREHTDGRFDPIALLARTTRLRLSPSTSPTPAPTAEAVRTALTAALDDPALPAGAAGLRLIGPMLRAMDPREVPPIDVRPDDAALIARAVADLRVPEADIDIGLASAIRALGPSAHVLRGPMVARLLSTPVTKDRRDWSGLGFALALLPPGTFATLTPDEERLLADPERQRWVTGLIERLTDRGASGVPQLIDVIARAYARRAIENGWSGLDDARAALRALCRLGPASGDAFAKLAKLIETGAVPRSVLDEREWQFMLARLSGSLEPVTTIGDVSASRPPDKRQPWPILVQFKPEYCQ</sequence>
<evidence type="ECO:0000256" key="1">
    <source>
        <dbReference type="SAM" id="Phobius"/>
    </source>
</evidence>
<feature type="transmembrane region" description="Helical" evidence="1">
    <location>
        <begin position="39"/>
        <end position="61"/>
    </location>
</feature>
<accession>A0A840ZK37</accession>
<evidence type="ECO:0000313" key="2">
    <source>
        <dbReference type="EMBL" id="MBB5757455.1"/>
    </source>
</evidence>
<keyword evidence="1" id="KW-1133">Transmembrane helix</keyword>
<name>A0A840ZK37_9HYPH</name>
<feature type="transmembrane region" description="Helical" evidence="1">
    <location>
        <begin position="7"/>
        <end position="33"/>
    </location>
</feature>
<dbReference type="AlphaFoldDB" id="A0A840ZK37"/>
<dbReference type="Proteomes" id="UP000583454">
    <property type="component" value="Unassembled WGS sequence"/>
</dbReference>
<organism evidence="2 3">
    <name type="scientific">Methylorubrum rhodinum</name>
    <dbReference type="NCBI Taxonomy" id="29428"/>
    <lineage>
        <taxon>Bacteria</taxon>
        <taxon>Pseudomonadati</taxon>
        <taxon>Pseudomonadota</taxon>
        <taxon>Alphaproteobacteria</taxon>
        <taxon>Hyphomicrobiales</taxon>
        <taxon>Methylobacteriaceae</taxon>
        <taxon>Methylorubrum</taxon>
    </lineage>
</organism>
<evidence type="ECO:0000313" key="3">
    <source>
        <dbReference type="Proteomes" id="UP000583454"/>
    </source>
</evidence>
<keyword evidence="3" id="KW-1185">Reference proteome</keyword>
<proteinExistence type="predicted"/>
<reference evidence="2 3" key="1">
    <citation type="submission" date="2020-08" db="EMBL/GenBank/DDBJ databases">
        <title>Genomic Encyclopedia of Type Strains, Phase IV (KMG-IV): sequencing the most valuable type-strain genomes for metagenomic binning, comparative biology and taxonomic classification.</title>
        <authorList>
            <person name="Goeker M."/>
        </authorList>
    </citation>
    <scope>NUCLEOTIDE SEQUENCE [LARGE SCALE GENOMIC DNA]</scope>
    <source>
        <strain evidence="2 3">DSM 2163</strain>
    </source>
</reference>